<evidence type="ECO:0000313" key="3">
    <source>
        <dbReference type="EMBL" id="RUS81118.1"/>
    </source>
</evidence>
<dbReference type="EMBL" id="RQTK01000354">
    <property type="protein sequence ID" value="RUS81118.1"/>
    <property type="molecule type" value="Genomic_DNA"/>
</dbReference>
<proteinExistence type="predicted"/>
<feature type="compositionally biased region" description="Basic and acidic residues" evidence="1">
    <location>
        <begin position="132"/>
        <end position="146"/>
    </location>
</feature>
<reference evidence="3 4" key="1">
    <citation type="submission" date="2019-01" db="EMBL/GenBank/DDBJ databases">
        <title>A draft genome assembly of the solar-powered sea slug Elysia chlorotica.</title>
        <authorList>
            <person name="Cai H."/>
            <person name="Li Q."/>
            <person name="Fang X."/>
            <person name="Li J."/>
            <person name="Curtis N.E."/>
            <person name="Altenburger A."/>
            <person name="Shibata T."/>
            <person name="Feng M."/>
            <person name="Maeda T."/>
            <person name="Schwartz J.A."/>
            <person name="Shigenobu S."/>
            <person name="Lundholm N."/>
            <person name="Nishiyama T."/>
            <person name="Yang H."/>
            <person name="Hasebe M."/>
            <person name="Li S."/>
            <person name="Pierce S.K."/>
            <person name="Wang J."/>
        </authorList>
    </citation>
    <scope>NUCLEOTIDE SEQUENCE [LARGE SCALE GENOMIC DNA]</scope>
    <source>
        <strain evidence="3">EC2010</strain>
        <tissue evidence="3">Whole organism of an adult</tissue>
    </source>
</reference>
<sequence length="670" mass="72834">MEEENSTLLVSGPATDVEGVACVEGTGDGDMVSDGSRQTITLSLDAATQYLLQQQGINTQAIEMEDGTYQLFEQPVIQVQREDGTLETQTLHVEVLQALHGELVQQLQPALDGYSLVGQDEEEEASGPSEECITKECEDNGGDNHRQVSENVLTHEADDVLNVMKKEIENVAMAQPEKSIQDVEASGVEQSGASEASQVIKKSSSNVQISQSQKEADFTNPIPLSNQTVITVNGKKCVLQYDANTQQVCAYPIKAKTRKRRGRPRMTEAEKVAARQRKIQMQMELASSSPITPLPSEKSSAAETLLELSNTGSGGIRRSGRARKKAKLLDDFEELEDSEGDEGPGFEDNQDKDPDISLDLPEAKRRRAMAMKKDVHTFSSGTLPGSPAPDMKRGRGRPRRYPLPGQQNPPGSISAVMLPSADGQTLVMAPLQDLQNLHQIRRQLPQLTPKPADHASDAAQSDGPDNQSLVLSCADGDHLPLDASGVLDGGSIIPQALQGDSIPLGGESADSCDQGDGLDTSPSSLLNLMASTGVVGDKIKSEVTESQPLPTVIQIPDNLLASLGFKKDPIKIGLKASERELEKLKCPKCDFQGYYAQQYRNHIATHGDDIQKCKCCSFISLDPEELLQHFKENHPRCICPECGYMAEHAYIIKRHMMRHDVKSCTCNICG</sequence>
<dbReference type="STRING" id="188477.A0A3S1BHX3"/>
<gene>
    <name evidence="3" type="ORF">EGW08_011104</name>
</gene>
<feature type="domain" description="C2H2-type" evidence="2">
    <location>
        <begin position="584"/>
        <end position="606"/>
    </location>
</feature>
<feature type="domain" description="C2H2-type" evidence="2">
    <location>
        <begin position="637"/>
        <end position="659"/>
    </location>
</feature>
<dbReference type="OrthoDB" id="7930430at2759"/>
<feature type="non-terminal residue" evidence="3">
    <location>
        <position position="670"/>
    </location>
</feature>
<keyword evidence="4" id="KW-1185">Reference proteome</keyword>
<dbReference type="AlphaFoldDB" id="A0A3S1BHX3"/>
<accession>A0A3S1BHX3</accession>
<feature type="region of interest" description="Disordered" evidence="1">
    <location>
        <begin position="333"/>
        <end position="357"/>
    </location>
</feature>
<organism evidence="3 4">
    <name type="scientific">Elysia chlorotica</name>
    <name type="common">Eastern emerald elysia</name>
    <name type="synonym">Sea slug</name>
    <dbReference type="NCBI Taxonomy" id="188477"/>
    <lineage>
        <taxon>Eukaryota</taxon>
        <taxon>Metazoa</taxon>
        <taxon>Spiralia</taxon>
        <taxon>Lophotrochozoa</taxon>
        <taxon>Mollusca</taxon>
        <taxon>Gastropoda</taxon>
        <taxon>Heterobranchia</taxon>
        <taxon>Euthyneura</taxon>
        <taxon>Panpulmonata</taxon>
        <taxon>Sacoglossa</taxon>
        <taxon>Placobranchoidea</taxon>
        <taxon>Plakobranchidae</taxon>
        <taxon>Elysia</taxon>
    </lineage>
</organism>
<evidence type="ECO:0000259" key="2">
    <source>
        <dbReference type="SMART" id="SM00355"/>
    </source>
</evidence>
<feature type="region of interest" description="Disordered" evidence="1">
    <location>
        <begin position="119"/>
        <end position="146"/>
    </location>
</feature>
<evidence type="ECO:0000256" key="1">
    <source>
        <dbReference type="SAM" id="MobiDB-lite"/>
    </source>
</evidence>
<feature type="domain" description="C2H2-type" evidence="2">
    <location>
        <begin position="611"/>
        <end position="634"/>
    </location>
</feature>
<evidence type="ECO:0000313" key="4">
    <source>
        <dbReference type="Proteomes" id="UP000271974"/>
    </source>
</evidence>
<dbReference type="SMART" id="SM00355">
    <property type="entry name" value="ZnF_C2H2"/>
    <property type="match status" value="3"/>
</dbReference>
<feature type="region of interest" description="Disordered" evidence="1">
    <location>
        <begin position="373"/>
        <end position="410"/>
    </location>
</feature>
<protein>
    <recommendedName>
        <fullName evidence="2">C2H2-type domain-containing protein</fullName>
    </recommendedName>
</protein>
<dbReference type="Proteomes" id="UP000271974">
    <property type="component" value="Unassembled WGS sequence"/>
</dbReference>
<name>A0A3S1BHX3_ELYCH</name>
<dbReference type="InterPro" id="IPR013087">
    <property type="entry name" value="Znf_C2H2_type"/>
</dbReference>
<comment type="caution">
    <text evidence="3">The sequence shown here is derived from an EMBL/GenBank/DDBJ whole genome shotgun (WGS) entry which is preliminary data.</text>
</comment>
<feature type="region of interest" description="Disordered" evidence="1">
    <location>
        <begin position="448"/>
        <end position="468"/>
    </location>
</feature>
<feature type="compositionally biased region" description="Acidic residues" evidence="1">
    <location>
        <begin position="333"/>
        <end position="348"/>
    </location>
</feature>